<proteinExistence type="predicted"/>
<evidence type="ECO:0000256" key="5">
    <source>
        <dbReference type="SAM" id="MobiDB-lite"/>
    </source>
</evidence>
<reference evidence="8" key="1">
    <citation type="journal article" date="2019" name="Int. J. Syst. Evol. Microbiol.">
        <title>The Global Catalogue of Microorganisms (GCM) 10K type strain sequencing project: providing services to taxonomists for standard genome sequencing and annotation.</title>
        <authorList>
            <consortium name="The Broad Institute Genomics Platform"/>
            <consortium name="The Broad Institute Genome Sequencing Center for Infectious Disease"/>
            <person name="Wu L."/>
            <person name="Ma J."/>
        </authorList>
    </citation>
    <scope>NUCLEOTIDE SEQUENCE [LARGE SCALE GENOMIC DNA]</scope>
    <source>
        <strain evidence="8">JCM 3399</strain>
    </source>
</reference>
<evidence type="ECO:0000256" key="2">
    <source>
        <dbReference type="ARBA" id="ARBA00022692"/>
    </source>
</evidence>
<accession>A0ABQ2VFV1</accession>
<evidence type="ECO:0000256" key="6">
    <source>
        <dbReference type="SAM" id="Phobius"/>
    </source>
</evidence>
<evidence type="ECO:0000256" key="3">
    <source>
        <dbReference type="ARBA" id="ARBA00022989"/>
    </source>
</evidence>
<keyword evidence="8" id="KW-1185">Reference proteome</keyword>
<evidence type="ECO:0000256" key="1">
    <source>
        <dbReference type="ARBA" id="ARBA00004141"/>
    </source>
</evidence>
<sequence>MVDTQWRTTLDQKLPRGRPSDNGAPLWPPALLFKGLSLAAGALRLLAGLAAPVPGTLAAAGLVLYFLDAFCAHLRVHTRQLGP</sequence>
<gene>
    <name evidence="7" type="ORF">GCM10010211_58580</name>
</gene>
<dbReference type="EMBL" id="BMRP01000025">
    <property type="protein sequence ID" value="GGU84841.1"/>
    <property type="molecule type" value="Genomic_DNA"/>
</dbReference>
<comment type="caution">
    <text evidence="7">The sequence shown here is derived from an EMBL/GenBank/DDBJ whole genome shotgun (WGS) entry which is preliminary data.</text>
</comment>
<feature type="compositionally biased region" description="Polar residues" evidence="5">
    <location>
        <begin position="1"/>
        <end position="11"/>
    </location>
</feature>
<evidence type="ECO:0000256" key="4">
    <source>
        <dbReference type="ARBA" id="ARBA00023136"/>
    </source>
</evidence>
<protein>
    <submittedName>
        <fullName evidence="7">Uncharacterized protein</fullName>
    </submittedName>
</protein>
<keyword evidence="2 6" id="KW-0812">Transmembrane</keyword>
<name>A0ABQ2VFV1_9ACTN</name>
<dbReference type="InterPro" id="IPR032808">
    <property type="entry name" value="DoxX"/>
</dbReference>
<keyword evidence="3 6" id="KW-1133">Transmembrane helix</keyword>
<comment type="subcellular location">
    <subcellularLocation>
        <location evidence="1">Membrane</location>
        <topology evidence="1">Multi-pass membrane protein</topology>
    </subcellularLocation>
</comment>
<evidence type="ECO:0000313" key="8">
    <source>
        <dbReference type="Proteomes" id="UP000654471"/>
    </source>
</evidence>
<evidence type="ECO:0000313" key="7">
    <source>
        <dbReference type="EMBL" id="GGU84841.1"/>
    </source>
</evidence>
<dbReference type="Pfam" id="PF13564">
    <property type="entry name" value="DoxX_2"/>
    <property type="match status" value="1"/>
</dbReference>
<organism evidence="7 8">
    <name type="scientific">Streptomyces albospinus</name>
    <dbReference type="NCBI Taxonomy" id="285515"/>
    <lineage>
        <taxon>Bacteria</taxon>
        <taxon>Bacillati</taxon>
        <taxon>Actinomycetota</taxon>
        <taxon>Actinomycetes</taxon>
        <taxon>Kitasatosporales</taxon>
        <taxon>Streptomycetaceae</taxon>
        <taxon>Streptomyces</taxon>
    </lineage>
</organism>
<feature type="transmembrane region" description="Helical" evidence="6">
    <location>
        <begin position="45"/>
        <end position="67"/>
    </location>
</feature>
<feature type="region of interest" description="Disordered" evidence="5">
    <location>
        <begin position="1"/>
        <end position="22"/>
    </location>
</feature>
<dbReference type="Proteomes" id="UP000654471">
    <property type="component" value="Unassembled WGS sequence"/>
</dbReference>
<keyword evidence="4 6" id="KW-0472">Membrane</keyword>
<dbReference type="RefSeq" id="WP_229852732.1">
    <property type="nucleotide sequence ID" value="NZ_BMRP01000025.1"/>
</dbReference>